<name>A0A6J5DAW8_9BURK</name>
<evidence type="ECO:0000313" key="2">
    <source>
        <dbReference type="EMBL" id="CAB3751073.1"/>
    </source>
</evidence>
<feature type="region of interest" description="Disordered" evidence="1">
    <location>
        <begin position="17"/>
        <end position="40"/>
    </location>
</feature>
<sequence>MLARATLHVARTTAECHAGGGPLERSAVRQCSRESPLLSR</sequence>
<reference evidence="2 3" key="1">
    <citation type="submission" date="2020-04" db="EMBL/GenBank/DDBJ databases">
        <authorList>
            <person name="De Canck E."/>
        </authorList>
    </citation>
    <scope>NUCLEOTIDE SEQUENCE [LARGE SCALE GENOMIC DNA]</scope>
    <source>
        <strain evidence="2 3">LMG 29542</strain>
    </source>
</reference>
<dbReference type="Proteomes" id="UP000494363">
    <property type="component" value="Unassembled WGS sequence"/>
</dbReference>
<keyword evidence="3" id="KW-1185">Reference proteome</keyword>
<accession>A0A6J5DAW8</accession>
<evidence type="ECO:0000256" key="1">
    <source>
        <dbReference type="SAM" id="MobiDB-lite"/>
    </source>
</evidence>
<proteinExistence type="predicted"/>
<protein>
    <submittedName>
        <fullName evidence="2">Uncharacterized protein</fullName>
    </submittedName>
</protein>
<dbReference type="AlphaFoldDB" id="A0A6J5DAW8"/>
<organism evidence="2 3">
    <name type="scientific">Paraburkholderia humisilvae</name>
    <dbReference type="NCBI Taxonomy" id="627669"/>
    <lineage>
        <taxon>Bacteria</taxon>
        <taxon>Pseudomonadati</taxon>
        <taxon>Pseudomonadota</taxon>
        <taxon>Betaproteobacteria</taxon>
        <taxon>Burkholderiales</taxon>
        <taxon>Burkholderiaceae</taxon>
        <taxon>Paraburkholderia</taxon>
    </lineage>
</organism>
<gene>
    <name evidence="2" type="ORF">LMG29542_01406</name>
</gene>
<dbReference type="EMBL" id="CADIKH010000005">
    <property type="protein sequence ID" value="CAB3751073.1"/>
    <property type="molecule type" value="Genomic_DNA"/>
</dbReference>
<evidence type="ECO:0000313" key="3">
    <source>
        <dbReference type="Proteomes" id="UP000494363"/>
    </source>
</evidence>